<dbReference type="PANTHER" id="PTHR31344">
    <property type="entry name" value="NUCLEAR PORE COMPLEX PROTEIN NUP205"/>
    <property type="match status" value="1"/>
</dbReference>
<dbReference type="Proteomes" id="UP000243579">
    <property type="component" value="Unassembled WGS sequence"/>
</dbReference>
<protein>
    <submittedName>
        <fullName evidence="5">Nuclear pore complex protein</fullName>
    </submittedName>
</protein>
<dbReference type="Pfam" id="PF11894">
    <property type="entry name" value="Nup192"/>
    <property type="match status" value="1"/>
</dbReference>
<keyword evidence="4" id="KW-0539">Nucleus</keyword>
<sequence length="1712" mass="185285">MAGVVGPAAPSAADALLVVDVGTLRGHELQKEVSLLLLPQVDWSADFASTFDGAKELLVSPLQFITGNVPVPADRTLLQKGSISVRSDADSTPSTVPVIPAIQQQIIEMSDELHVSEVSCLKYWILASDPDNRAFVTHRNRLPATLLRDNVPRAAREFLLTETNAVLSSLFELLRARIEPSIAADKKDAIVEYTNTLLQKDLLGNLCRALTDDIPTLLKNKTMRAMAMVWQKTIAECIFVLAASTVVLPAELKQLVTLCQAIGTRCHATSTSVATALQGALGLSTEESPYDAKEVACQLHSLSYAHAALASTLQSHGSRLHRQSGELAAAGHAWTAEPSVTQEILKLLQVPSSCKFHGVLFLVGAVALAQYQTRLSFVQEADVTALHDAGLKHSGLTQLAQLVLPFAPESTALLRSYEAVFEDLFSAYVARLFPAHKTTSLTPRAAIVAPPVLGAQLAPAADSLTQLLELGIALSRLDPSFAMGFWTAQQPFLTAAASLAQATNPSRLAYMALLAACAPGRPELAYKHIKESPPPVTWKHFFAAIDNYRRVLMHEPTAAGAPAATTPAHRFQPAEVQALAAMFELFRAVLDNRAIVHLFLDWPDNNVLLLFLSFLRCSIPSVLKGAVMHTLARFVVSAPLAQLLWQHLEAAQVLATTATPSTTSIQFELEQIESMQRAYPATTGFLALLRPLFQHDFPEECGAGYRVSGNRPYLDFVIDHVFLKLPTREFDSETEKWTLLEHVLGLFHDVLQRYEPAPSDFVDEYVALTTANGTQHVLKPKPSGWFLLSKLLTDSPLLRQLLVLLPTVDELERGYEAQHAAYATDLCMQLVQPEDAVRPWNALAKRQDCVLLVLDTLVLAMRKEAAFLALLRESQLPERMAEPLTNLLARTPAHIVKLTKYVRYPDRAIAALALQLLALLSQNLPAPARLVEIFVDAGAATDMVDGVVAALMDPASALREPVLDLLLATVGQPAPNLATFFLGWPPAATPGASALDAIVLFLDNAALVQSAPTLAEKCYRLVHALLAAPATRPVALQRLGHPTLNCFLFRQAQLLPHLVPAAPTSPESHRAQLALVQGRQWLLESLALWLFHAKCPEVATWFWTPAPAVPLLALLDGTPLALTPPARPADAHSLALAEQCSVEKDAQLLIDIPAFSALLERNDTLTWRPADARDKAAGAAAVLQWALGWNRYSERVAAEAKALAAWRKLVEVAVLQYAPPVAALHRLLDAVLGALQAPGLVAHLAELAAAAAIGVSFQLRGATAGAALSAPQRALLLERTAAAVQRTQQSTGNPAAARRARSSLYACYLHVLRYAESARRAVPAVGQLERLAPAAPAVGADAAFVALVVRDATDVAVPLTMGLAATVLESLPVGSVLPALQPQLPHLCGVLGQERPAVVRPSVLSLWTHLASSKDGALALLQGGAVRALFQLALPPRPTKPLAGPLDAYLAADQAFHDQWLPVLRLLVALASALPQHAELLQLLAQAVQVHWKLVAACVQVDPEPSLNRLTELSLVTFVLRTLAAAPVLEQTLGAPKVLKLTRRLVALVPVFGLHLVRGGWWQALAPRTVSEQERSDVMVAGRWSLFAQSALYASRLALCHTLAFCRLRLVAIEPLVPLFADDAWNEWKQVLDAFKAALGLDADATCDADFHRETMLFLLEHLVAVLSLHCLHYQNGGQAKSILKLLGTDMENYAFVHVLCRKLREVCRQEP</sequence>
<evidence type="ECO:0000313" key="6">
    <source>
        <dbReference type="Proteomes" id="UP000243579"/>
    </source>
</evidence>
<proteinExistence type="inferred from homology"/>
<dbReference type="InterPro" id="IPR021827">
    <property type="entry name" value="Nup186/Nup192/Nup205"/>
</dbReference>
<comment type="subcellular location">
    <subcellularLocation>
        <location evidence="1">Nucleus</location>
    </subcellularLocation>
</comment>
<accession>A0A1V9YX63</accession>
<evidence type="ECO:0000256" key="1">
    <source>
        <dbReference type="ARBA" id="ARBA00004123"/>
    </source>
</evidence>
<evidence type="ECO:0000256" key="2">
    <source>
        <dbReference type="ARBA" id="ARBA00005892"/>
    </source>
</evidence>
<evidence type="ECO:0000313" key="5">
    <source>
        <dbReference type="EMBL" id="OQR90399.1"/>
    </source>
</evidence>
<keyword evidence="6" id="KW-1185">Reference proteome</keyword>
<comment type="caution">
    <text evidence="5">The sequence shown here is derived from an EMBL/GenBank/DDBJ whole genome shotgun (WGS) entry which is preliminary data.</text>
</comment>
<gene>
    <name evidence="5" type="ORF">ACHHYP_05565</name>
</gene>
<keyword evidence="3" id="KW-0813">Transport</keyword>
<dbReference type="OrthoDB" id="2019644at2759"/>
<dbReference type="STRING" id="1202772.A0A1V9YX63"/>
<evidence type="ECO:0000256" key="4">
    <source>
        <dbReference type="ARBA" id="ARBA00023242"/>
    </source>
</evidence>
<evidence type="ECO:0000256" key="3">
    <source>
        <dbReference type="ARBA" id="ARBA00022448"/>
    </source>
</evidence>
<dbReference type="EMBL" id="JNBR01000634">
    <property type="protein sequence ID" value="OQR90399.1"/>
    <property type="molecule type" value="Genomic_DNA"/>
</dbReference>
<name>A0A1V9YX63_ACHHY</name>
<dbReference type="PANTHER" id="PTHR31344:SF0">
    <property type="entry name" value="NUCLEAR PORE COMPLEX PROTEIN NUP205"/>
    <property type="match status" value="1"/>
</dbReference>
<comment type="similarity">
    <text evidence="2">Belongs to the NUP186/NUP192/NUP205 family.</text>
</comment>
<organism evidence="5 6">
    <name type="scientific">Achlya hypogyna</name>
    <name type="common">Oomycete</name>
    <name type="synonym">Protoachlya hypogyna</name>
    <dbReference type="NCBI Taxonomy" id="1202772"/>
    <lineage>
        <taxon>Eukaryota</taxon>
        <taxon>Sar</taxon>
        <taxon>Stramenopiles</taxon>
        <taxon>Oomycota</taxon>
        <taxon>Saprolegniomycetes</taxon>
        <taxon>Saprolegniales</taxon>
        <taxon>Achlyaceae</taxon>
        <taxon>Achlya</taxon>
    </lineage>
</organism>
<dbReference type="GO" id="GO:0005643">
    <property type="term" value="C:nuclear pore"/>
    <property type="evidence" value="ECO:0007669"/>
    <property type="project" value="InterPro"/>
</dbReference>
<reference evidence="5 6" key="1">
    <citation type="journal article" date="2014" name="Genome Biol. Evol.">
        <title>The secreted proteins of Achlya hypogyna and Thraustotheca clavata identify the ancestral oomycete secretome and reveal gene acquisitions by horizontal gene transfer.</title>
        <authorList>
            <person name="Misner I."/>
            <person name="Blouin N."/>
            <person name="Leonard G."/>
            <person name="Richards T.A."/>
            <person name="Lane C.E."/>
        </authorList>
    </citation>
    <scope>NUCLEOTIDE SEQUENCE [LARGE SCALE GENOMIC DNA]</scope>
    <source>
        <strain evidence="5 6">ATCC 48635</strain>
    </source>
</reference>